<dbReference type="GO" id="GO:0008320">
    <property type="term" value="F:protein transmembrane transporter activity"/>
    <property type="evidence" value="ECO:0007669"/>
    <property type="project" value="TreeGrafter"/>
</dbReference>
<keyword evidence="9 10" id="KW-0472">Membrane</keyword>
<dbReference type="InterPro" id="IPR022422">
    <property type="entry name" value="MAS20_rcpt_metazoan"/>
</dbReference>
<evidence type="ECO:0000256" key="8">
    <source>
        <dbReference type="ARBA" id="ARBA00023128"/>
    </source>
</evidence>
<evidence type="ECO:0000256" key="4">
    <source>
        <dbReference type="ARBA" id="ARBA00022692"/>
    </source>
</evidence>
<dbReference type="PIRSF" id="PIRSF037707">
    <property type="entry name" value="MAS20_rcpt"/>
    <property type="match status" value="1"/>
</dbReference>
<comment type="similarity">
    <text evidence="2 10">Belongs to the Tom20 family.</text>
</comment>
<dbReference type="GO" id="GO:0030943">
    <property type="term" value="F:mitochondrion targeting sequence binding"/>
    <property type="evidence" value="ECO:0007669"/>
    <property type="project" value="TreeGrafter"/>
</dbReference>
<feature type="region of interest" description="Disordered" evidence="11">
    <location>
        <begin position="33"/>
        <end position="54"/>
    </location>
</feature>
<name>A0A401NUH7_SCYTO</name>
<evidence type="ECO:0000256" key="1">
    <source>
        <dbReference type="ARBA" id="ARBA00004572"/>
    </source>
</evidence>
<dbReference type="OMA" id="AMQAIFL"/>
<evidence type="ECO:0000256" key="2">
    <source>
        <dbReference type="ARBA" id="ARBA00005792"/>
    </source>
</evidence>
<keyword evidence="14" id="KW-1185">Reference proteome</keyword>
<evidence type="ECO:0000256" key="7">
    <source>
        <dbReference type="ARBA" id="ARBA00022989"/>
    </source>
</evidence>
<evidence type="ECO:0000256" key="3">
    <source>
        <dbReference type="ARBA" id="ARBA00022448"/>
    </source>
</evidence>
<proteinExistence type="inferred from homology"/>
<evidence type="ECO:0000256" key="6">
    <source>
        <dbReference type="ARBA" id="ARBA00022927"/>
    </source>
</evidence>
<comment type="subcellular location">
    <subcellularLocation>
        <location evidence="1">Mitochondrion outer membrane</location>
        <topology evidence="1">Single-pass membrane protein</topology>
    </subcellularLocation>
</comment>
<dbReference type="Gene3D" id="1.20.960.10">
    <property type="entry name" value="Mitochondrial outer membrane translocase complex, subunit Tom20 domain"/>
    <property type="match status" value="1"/>
</dbReference>
<evidence type="ECO:0000313" key="13">
    <source>
        <dbReference type="EMBL" id="GCB64546.1"/>
    </source>
</evidence>
<dbReference type="EMBL" id="BFAA01005465">
    <property type="protein sequence ID" value="GCB64546.1"/>
    <property type="molecule type" value="Genomic_DNA"/>
</dbReference>
<keyword evidence="8 10" id="KW-0496">Mitochondrion</keyword>
<dbReference type="InterPro" id="IPR002056">
    <property type="entry name" value="MAS20"/>
</dbReference>
<dbReference type="STRING" id="75743.A0A401NUH7"/>
<evidence type="ECO:0000256" key="12">
    <source>
        <dbReference type="SAM" id="Phobius"/>
    </source>
</evidence>
<protein>
    <recommendedName>
        <fullName evidence="15">Mitochondrial import receptor subunit TOM20 homolog</fullName>
    </recommendedName>
</protein>
<dbReference type="PRINTS" id="PR00351">
    <property type="entry name" value="OM20RECEPTOR"/>
</dbReference>
<dbReference type="GO" id="GO:0016031">
    <property type="term" value="P:tRNA import into mitochondrion"/>
    <property type="evidence" value="ECO:0007669"/>
    <property type="project" value="TreeGrafter"/>
</dbReference>
<dbReference type="AlphaFoldDB" id="A0A401NUH7"/>
<accession>A0A401NUH7</accession>
<organism evidence="13 14">
    <name type="scientific">Scyliorhinus torazame</name>
    <name type="common">Cloudy catshark</name>
    <name type="synonym">Catulus torazame</name>
    <dbReference type="NCBI Taxonomy" id="75743"/>
    <lineage>
        <taxon>Eukaryota</taxon>
        <taxon>Metazoa</taxon>
        <taxon>Chordata</taxon>
        <taxon>Craniata</taxon>
        <taxon>Vertebrata</taxon>
        <taxon>Chondrichthyes</taxon>
        <taxon>Elasmobranchii</taxon>
        <taxon>Galeomorphii</taxon>
        <taxon>Galeoidea</taxon>
        <taxon>Carcharhiniformes</taxon>
        <taxon>Scyliorhinidae</taxon>
        <taxon>Scyliorhinus</taxon>
    </lineage>
</organism>
<dbReference type="PANTHER" id="PTHR12430:SF0">
    <property type="entry name" value="TRANSLOCASE OF OUTER MITOCHONDRIAL MEMBRANE 20"/>
    <property type="match status" value="1"/>
</dbReference>
<reference evidence="13 14" key="1">
    <citation type="journal article" date="2018" name="Nat. Ecol. Evol.">
        <title>Shark genomes provide insights into elasmobranch evolution and the origin of vertebrates.</title>
        <authorList>
            <person name="Hara Y"/>
            <person name="Yamaguchi K"/>
            <person name="Onimaru K"/>
            <person name="Kadota M"/>
            <person name="Koyanagi M"/>
            <person name="Keeley SD"/>
            <person name="Tatsumi K"/>
            <person name="Tanaka K"/>
            <person name="Motone F"/>
            <person name="Kageyama Y"/>
            <person name="Nozu R"/>
            <person name="Adachi N"/>
            <person name="Nishimura O"/>
            <person name="Nakagawa R"/>
            <person name="Tanegashima C"/>
            <person name="Kiyatake I"/>
            <person name="Matsumoto R"/>
            <person name="Murakumo K"/>
            <person name="Nishida K"/>
            <person name="Terakita A"/>
            <person name="Kuratani S"/>
            <person name="Sato K"/>
            <person name="Hyodo S Kuraku.S."/>
        </authorList>
    </citation>
    <scope>NUCLEOTIDE SEQUENCE [LARGE SCALE GENOMIC DNA]</scope>
</reference>
<keyword evidence="3" id="KW-0813">Transport</keyword>
<gene>
    <name evidence="13" type="ORF">scyTo_0011766</name>
</gene>
<dbReference type="GO" id="GO:0005742">
    <property type="term" value="C:mitochondrial outer membrane translocase complex"/>
    <property type="evidence" value="ECO:0007669"/>
    <property type="project" value="UniProtKB-UniRule"/>
</dbReference>
<dbReference type="SUPFAM" id="SSF47157">
    <property type="entry name" value="Mitochondrial import receptor subunit Tom20"/>
    <property type="match status" value="1"/>
</dbReference>
<feature type="transmembrane region" description="Helical" evidence="12">
    <location>
        <begin position="6"/>
        <end position="24"/>
    </location>
</feature>
<feature type="compositionally biased region" description="Basic residues" evidence="11">
    <location>
        <begin position="34"/>
        <end position="46"/>
    </location>
</feature>
<dbReference type="Pfam" id="PF02064">
    <property type="entry name" value="MAS20"/>
    <property type="match status" value="1"/>
</dbReference>
<evidence type="ECO:0000313" key="14">
    <source>
        <dbReference type="Proteomes" id="UP000288216"/>
    </source>
</evidence>
<dbReference type="InterPro" id="IPR023392">
    <property type="entry name" value="Tom20_dom_sf"/>
</dbReference>
<dbReference type="PRINTS" id="PR01989">
    <property type="entry name" value="EUOM20RECPTR"/>
</dbReference>
<evidence type="ECO:0008006" key="15">
    <source>
        <dbReference type="Google" id="ProtNLM"/>
    </source>
</evidence>
<evidence type="ECO:0000256" key="5">
    <source>
        <dbReference type="ARBA" id="ARBA00022787"/>
    </source>
</evidence>
<keyword evidence="5 10" id="KW-1000">Mitochondrion outer membrane</keyword>
<dbReference type="OrthoDB" id="2154253at2759"/>
<keyword evidence="7 12" id="KW-1133">Transmembrane helix</keyword>
<dbReference type="GO" id="GO:0006886">
    <property type="term" value="P:intracellular protein transport"/>
    <property type="evidence" value="ECO:0007669"/>
    <property type="project" value="InterPro"/>
</dbReference>
<dbReference type="PANTHER" id="PTHR12430">
    <property type="entry name" value="MITOCHONDRIAL IMPORT RECEPTOR SUBUNIT TOM20"/>
    <property type="match status" value="1"/>
</dbReference>
<comment type="caution">
    <text evidence="13">The sequence shown here is derived from an EMBL/GenBank/DDBJ whole genome shotgun (WGS) entry which is preliminary data.</text>
</comment>
<evidence type="ECO:0000256" key="9">
    <source>
        <dbReference type="ARBA" id="ARBA00023136"/>
    </source>
</evidence>
<sequence>MRKTSAIAVGICGALFVGYCIYFDRKRRNEPSFKKRLQDRRRKQRLATKGDGLSYVPSQKDSEAMQAIFLEQIQLGEEFLAQGDYEIGVDHLSNAIAICGQPRQLLQVLQQTIPPPIFHLLLRKLSTISV</sequence>
<keyword evidence="4 12" id="KW-0812">Transmembrane</keyword>
<dbReference type="Proteomes" id="UP000288216">
    <property type="component" value="Unassembled WGS sequence"/>
</dbReference>
<dbReference type="GO" id="GO:0006605">
    <property type="term" value="P:protein targeting"/>
    <property type="evidence" value="ECO:0007669"/>
    <property type="project" value="InterPro"/>
</dbReference>
<keyword evidence="6" id="KW-0653">Protein transport</keyword>
<evidence type="ECO:0000256" key="10">
    <source>
        <dbReference type="PIRNR" id="PIRNR037707"/>
    </source>
</evidence>
<evidence type="ECO:0000256" key="11">
    <source>
        <dbReference type="SAM" id="MobiDB-lite"/>
    </source>
</evidence>
<dbReference type="GO" id="GO:0030150">
    <property type="term" value="P:protein import into mitochondrial matrix"/>
    <property type="evidence" value="ECO:0007669"/>
    <property type="project" value="TreeGrafter"/>
</dbReference>